<feature type="region of interest" description="Disordered" evidence="1">
    <location>
        <begin position="358"/>
        <end position="389"/>
    </location>
</feature>
<evidence type="ECO:0000313" key="3">
    <source>
        <dbReference type="Proteomes" id="UP000011083"/>
    </source>
</evidence>
<keyword evidence="3" id="KW-1185">Reference proteome</keyword>
<dbReference type="Gene3D" id="1.25.10.10">
    <property type="entry name" value="Leucine-rich Repeat Variant"/>
    <property type="match status" value="2"/>
</dbReference>
<dbReference type="SUPFAM" id="SSF48371">
    <property type="entry name" value="ARM repeat"/>
    <property type="match status" value="3"/>
</dbReference>
<accession>L8GYW5</accession>
<name>L8GYW5_ACACF</name>
<dbReference type="InterPro" id="IPR016024">
    <property type="entry name" value="ARM-type_fold"/>
</dbReference>
<sequence>MSTRSAYRGTIALKTLKRPRVQTLRKVYATAVEEEQIILAEDGGFEELLCLHKHEHPKVKILASTVLSHLTTNSEDEVVISALEGYAPLFEMLELKEEELRSKAAMTLAILAEHPDSQELILEAAGRWSKITALVRSSNSTVQRGGLLLCGALVVNAELRDSFIKEGCVGQVLKGAKNKDLKVQRAMATCLANLAQDTKAAKECLSGDMTRVILGWIDQDDDELTGASLTILANASSRDELKEKLVKDGALDVVPPLVLHENETVRTGALTLLSNLSTVEEANKVALACLDDIIEVAKTSDNADHTLHAVMTLSNLTSFETSQQELKEKGIDVYLNHLHATTKDPNIRRELAQSLAELGQPVAGGGKRDDERDMENDAEDDDDETRKSVKEELKNQIKVLVDRLEKEKRESELEKITSELFLILQQKKESHNILWLKNGVGALVEHIASGGEAPATASQFNSIKALAELAKYRKNRVRIGNSQAIPPLLRHSKYSSTNTALVLAALFVLEDLTQKDTLVEKFREAAPFDVLKMHLTSAQANVEIQASCLILLQRWVLDNPPAQVEFRVKKGFEMVVRMMGSSSPMIKELAAYALGGACAGQRRLQQAAAKAKAISCLAAAMNPKEELPVRTAACTALGLVIQQDQSNQDKLRNTKGAIESLVDLMGIQGKTPDPKHPGGTTLEQQAQWVTLSTAGNFSYLYAKGQNALRTKKCIPLVTAFIMSDDPAVTLAHKEQATRLLSYMCFYSSKNQELIGTPAVAAAIVANLALDSKRLQYYTEGLIWSLAHNSKKRRAIFVNAGAIAAVGQLTQSTSEAVAKGAEWAKKALGKK</sequence>
<dbReference type="EMBL" id="KB007974">
    <property type="protein sequence ID" value="ELR17728.1"/>
    <property type="molecule type" value="Genomic_DNA"/>
</dbReference>
<proteinExistence type="predicted"/>
<evidence type="ECO:0000256" key="1">
    <source>
        <dbReference type="SAM" id="MobiDB-lite"/>
    </source>
</evidence>
<dbReference type="RefSeq" id="XP_004339741.1">
    <property type="nucleotide sequence ID" value="XM_004339693.1"/>
</dbReference>
<dbReference type="AlphaFoldDB" id="L8GYW5"/>
<evidence type="ECO:0000313" key="2">
    <source>
        <dbReference type="EMBL" id="ELR17728.1"/>
    </source>
</evidence>
<dbReference type="InterPro" id="IPR000225">
    <property type="entry name" value="Armadillo"/>
</dbReference>
<dbReference type="PANTHER" id="PTHR46241">
    <property type="entry name" value="ARMADILLO REPEAT-CONTAINING PROTEIN 4 ARMC4"/>
    <property type="match status" value="1"/>
</dbReference>
<dbReference type="GeneID" id="14918403"/>
<dbReference type="Proteomes" id="UP000011083">
    <property type="component" value="Unassembled WGS sequence"/>
</dbReference>
<dbReference type="InterPro" id="IPR011989">
    <property type="entry name" value="ARM-like"/>
</dbReference>
<protein>
    <submittedName>
        <fullName evidence="2">Armadillo/betacatenin-like repeat domain containing protein</fullName>
    </submittedName>
</protein>
<dbReference type="PANTHER" id="PTHR46241:SF1">
    <property type="entry name" value="OUTER DYNEIN ARM-DOCKING COMPLEX SUBUNIT 2"/>
    <property type="match status" value="1"/>
</dbReference>
<feature type="compositionally biased region" description="Acidic residues" evidence="1">
    <location>
        <begin position="372"/>
        <end position="383"/>
    </location>
</feature>
<dbReference type="SMART" id="SM00185">
    <property type="entry name" value="ARM"/>
    <property type="match status" value="7"/>
</dbReference>
<dbReference type="KEGG" id="acan:ACA1_065160"/>
<reference evidence="2 3" key="1">
    <citation type="journal article" date="2013" name="Genome Biol.">
        <title>Genome of Acanthamoeba castellanii highlights extensive lateral gene transfer and early evolution of tyrosine kinase signaling.</title>
        <authorList>
            <person name="Clarke M."/>
            <person name="Lohan A.J."/>
            <person name="Liu B."/>
            <person name="Lagkouvardos I."/>
            <person name="Roy S."/>
            <person name="Zafar N."/>
            <person name="Bertelli C."/>
            <person name="Schilde C."/>
            <person name="Kianianmomeni A."/>
            <person name="Burglin T.R."/>
            <person name="Frech C."/>
            <person name="Turcotte B."/>
            <person name="Kopec K.O."/>
            <person name="Synnott J.M."/>
            <person name="Choo C."/>
            <person name="Paponov I."/>
            <person name="Finkler A."/>
            <person name="Soon Heng Tan C."/>
            <person name="Hutchins A.P."/>
            <person name="Weinmeier T."/>
            <person name="Rattei T."/>
            <person name="Chu J.S."/>
            <person name="Gimenez G."/>
            <person name="Irimia M."/>
            <person name="Rigden D.J."/>
            <person name="Fitzpatrick D.A."/>
            <person name="Lorenzo-Morales J."/>
            <person name="Bateman A."/>
            <person name="Chiu C.H."/>
            <person name="Tang P."/>
            <person name="Hegemann P."/>
            <person name="Fromm H."/>
            <person name="Raoult D."/>
            <person name="Greub G."/>
            <person name="Miranda-Saavedra D."/>
            <person name="Chen N."/>
            <person name="Nash P."/>
            <person name="Ginger M.L."/>
            <person name="Horn M."/>
            <person name="Schaap P."/>
            <person name="Caler L."/>
            <person name="Loftus B."/>
        </authorList>
    </citation>
    <scope>NUCLEOTIDE SEQUENCE [LARGE SCALE GENOMIC DNA]</scope>
    <source>
        <strain evidence="2 3">Neff</strain>
    </source>
</reference>
<organism evidence="2 3">
    <name type="scientific">Acanthamoeba castellanii (strain ATCC 30010 / Neff)</name>
    <dbReference type="NCBI Taxonomy" id="1257118"/>
    <lineage>
        <taxon>Eukaryota</taxon>
        <taxon>Amoebozoa</taxon>
        <taxon>Discosea</taxon>
        <taxon>Longamoebia</taxon>
        <taxon>Centramoebida</taxon>
        <taxon>Acanthamoebidae</taxon>
        <taxon>Acanthamoeba</taxon>
    </lineage>
</organism>
<gene>
    <name evidence="2" type="ORF">ACA1_065160</name>
</gene>
<dbReference type="VEuPathDB" id="AmoebaDB:ACA1_065160"/>